<reference evidence="3 4" key="1">
    <citation type="submission" date="2012-12" db="EMBL/GenBank/DDBJ databases">
        <title>Genome assembly of Fulvivirga imtechensis AK7.</title>
        <authorList>
            <person name="Nupur N."/>
            <person name="Khatri I."/>
            <person name="Kumar R."/>
            <person name="Subramanian S."/>
            <person name="Pinnaka A."/>
        </authorList>
    </citation>
    <scope>NUCLEOTIDE SEQUENCE [LARGE SCALE GENOMIC DNA]</scope>
    <source>
        <strain evidence="3 4">AK7</strain>
    </source>
</reference>
<feature type="transmembrane region" description="Helical" evidence="1">
    <location>
        <begin position="42"/>
        <end position="61"/>
    </location>
</feature>
<protein>
    <submittedName>
        <fullName evidence="3">Uncharacterized protein</fullName>
    </submittedName>
</protein>
<feature type="chain" id="PRO_5003993437" evidence="2">
    <location>
        <begin position="19"/>
        <end position="82"/>
    </location>
</feature>
<evidence type="ECO:0000256" key="1">
    <source>
        <dbReference type="SAM" id="Phobius"/>
    </source>
</evidence>
<dbReference type="AlphaFoldDB" id="L8JT74"/>
<keyword evidence="4" id="KW-1185">Reference proteome</keyword>
<organism evidence="3 4">
    <name type="scientific">Fulvivirga imtechensis AK7</name>
    <dbReference type="NCBI Taxonomy" id="1237149"/>
    <lineage>
        <taxon>Bacteria</taxon>
        <taxon>Pseudomonadati</taxon>
        <taxon>Bacteroidota</taxon>
        <taxon>Cytophagia</taxon>
        <taxon>Cytophagales</taxon>
        <taxon>Fulvivirgaceae</taxon>
        <taxon>Fulvivirga</taxon>
    </lineage>
</organism>
<keyword evidence="1" id="KW-0812">Transmembrane</keyword>
<name>L8JT74_9BACT</name>
<evidence type="ECO:0000313" key="3">
    <source>
        <dbReference type="EMBL" id="ELR72040.1"/>
    </source>
</evidence>
<sequence>MKAVSLLFFMTFSFVAYACPFCDSATAEEIRASLFGADLTFNLFVTILPFIIFSLIVYLIYHGGIPAKKDKANPSLKQTKSI</sequence>
<keyword evidence="1" id="KW-1133">Transmembrane helix</keyword>
<gene>
    <name evidence="3" type="ORF">C900_01905</name>
</gene>
<keyword evidence="1" id="KW-0472">Membrane</keyword>
<keyword evidence="2" id="KW-0732">Signal</keyword>
<dbReference type="PROSITE" id="PS51257">
    <property type="entry name" value="PROKAR_LIPOPROTEIN"/>
    <property type="match status" value="1"/>
</dbReference>
<dbReference type="Proteomes" id="UP000011135">
    <property type="component" value="Unassembled WGS sequence"/>
</dbReference>
<dbReference type="EMBL" id="AMZN01000028">
    <property type="protein sequence ID" value="ELR72040.1"/>
    <property type="molecule type" value="Genomic_DNA"/>
</dbReference>
<comment type="caution">
    <text evidence="3">The sequence shown here is derived from an EMBL/GenBank/DDBJ whole genome shotgun (WGS) entry which is preliminary data.</text>
</comment>
<evidence type="ECO:0000313" key="4">
    <source>
        <dbReference type="Proteomes" id="UP000011135"/>
    </source>
</evidence>
<evidence type="ECO:0000256" key="2">
    <source>
        <dbReference type="SAM" id="SignalP"/>
    </source>
</evidence>
<proteinExistence type="predicted"/>
<feature type="signal peptide" evidence="2">
    <location>
        <begin position="1"/>
        <end position="18"/>
    </location>
</feature>
<accession>L8JT74</accession>